<keyword evidence="3" id="KW-1003">Cell membrane</keyword>
<dbReference type="HOGENOM" id="CLU_026429_0_0_11"/>
<evidence type="ECO:0000313" key="9">
    <source>
        <dbReference type="EMBL" id="EID56158.1"/>
    </source>
</evidence>
<organism evidence="9 10">
    <name type="scientific">Saccharomonospora xinjiangensis XJ-54</name>
    <dbReference type="NCBI Taxonomy" id="882086"/>
    <lineage>
        <taxon>Bacteria</taxon>
        <taxon>Bacillati</taxon>
        <taxon>Actinomycetota</taxon>
        <taxon>Actinomycetes</taxon>
        <taxon>Pseudonocardiales</taxon>
        <taxon>Pseudonocardiaceae</taxon>
        <taxon>Saccharomonospora</taxon>
    </lineage>
</organism>
<keyword evidence="2" id="KW-0813">Transport</keyword>
<dbReference type="GO" id="GO:0030001">
    <property type="term" value="P:metal ion transport"/>
    <property type="evidence" value="ECO:0007669"/>
    <property type="project" value="UniProtKB-ARBA"/>
</dbReference>
<evidence type="ECO:0000256" key="2">
    <source>
        <dbReference type="ARBA" id="ARBA00022448"/>
    </source>
</evidence>
<feature type="transmembrane region" description="Helical" evidence="8">
    <location>
        <begin position="308"/>
        <end position="339"/>
    </location>
</feature>
<feature type="transmembrane region" description="Helical" evidence="8">
    <location>
        <begin position="134"/>
        <end position="155"/>
    </location>
</feature>
<evidence type="ECO:0000256" key="3">
    <source>
        <dbReference type="ARBA" id="ARBA00022475"/>
    </source>
</evidence>
<dbReference type="PANTHER" id="PTHR32024">
    <property type="entry name" value="TRK SYSTEM POTASSIUM UPTAKE PROTEIN TRKG-RELATED"/>
    <property type="match status" value="1"/>
</dbReference>
<keyword evidence="7 8" id="KW-0472">Membrane</keyword>
<gene>
    <name evidence="9" type="ORF">SacxiDRAFT_3967</name>
</gene>
<name>I0V7Q5_9PSEU</name>
<feature type="transmembrane region" description="Helical" evidence="8">
    <location>
        <begin position="416"/>
        <end position="438"/>
    </location>
</feature>
<reference evidence="9 10" key="1">
    <citation type="submission" date="2012-01" db="EMBL/GenBank/DDBJ databases">
        <title>Improved High-Quality Draft sequence of Saccharomonospora xinjiangensis XJ-54.</title>
        <authorList>
            <consortium name="US DOE Joint Genome Institute"/>
            <person name="Lucas S."/>
            <person name="Han J."/>
            <person name="Lapidus A."/>
            <person name="Cheng J.-F."/>
            <person name="Goodwin L."/>
            <person name="Pitluck S."/>
            <person name="Peters L."/>
            <person name="Mikhailova N."/>
            <person name="Teshima H."/>
            <person name="Detter J.C."/>
            <person name="Han C."/>
            <person name="Tapia R."/>
            <person name="Land M."/>
            <person name="Hauser L."/>
            <person name="Kyrpides N."/>
            <person name="Ivanova N."/>
            <person name="Pagani I."/>
            <person name="Brambilla E.-M."/>
            <person name="Klenk H.-P."/>
            <person name="Woyke T."/>
        </authorList>
    </citation>
    <scope>NUCLEOTIDE SEQUENCE [LARGE SCALE GENOMIC DNA]</scope>
    <source>
        <strain evidence="9 10">XJ-54</strain>
    </source>
</reference>
<keyword evidence="10" id="KW-1185">Reference proteome</keyword>
<dbReference type="eggNOG" id="COG0168">
    <property type="taxonomic scope" value="Bacteria"/>
</dbReference>
<dbReference type="InterPro" id="IPR003445">
    <property type="entry name" value="Cat_transpt"/>
</dbReference>
<protein>
    <submittedName>
        <fullName evidence="9">Trk-type K+ transport system, membrane component</fullName>
    </submittedName>
</protein>
<accession>I0V7Q5</accession>
<evidence type="ECO:0000256" key="1">
    <source>
        <dbReference type="ARBA" id="ARBA00004651"/>
    </source>
</evidence>
<dbReference type="PANTHER" id="PTHR32024:SF1">
    <property type="entry name" value="KTR SYSTEM POTASSIUM UPTAKE PROTEIN B"/>
    <property type="match status" value="1"/>
</dbReference>
<feature type="transmembrane region" description="Helical" evidence="8">
    <location>
        <begin position="83"/>
        <end position="107"/>
    </location>
</feature>
<comment type="subcellular location">
    <subcellularLocation>
        <location evidence="1">Cell membrane</location>
        <topology evidence="1">Multi-pass membrane protein</topology>
    </subcellularLocation>
</comment>
<feature type="transmembrane region" description="Helical" evidence="8">
    <location>
        <begin position="360"/>
        <end position="381"/>
    </location>
</feature>
<feature type="transmembrane region" description="Helical" evidence="8">
    <location>
        <begin position="198"/>
        <end position="223"/>
    </location>
</feature>
<evidence type="ECO:0000256" key="8">
    <source>
        <dbReference type="SAM" id="Phobius"/>
    </source>
</evidence>
<dbReference type="GO" id="GO:0008324">
    <property type="term" value="F:monoatomic cation transmembrane transporter activity"/>
    <property type="evidence" value="ECO:0007669"/>
    <property type="project" value="InterPro"/>
</dbReference>
<keyword evidence="6" id="KW-0406">Ion transport</keyword>
<proteinExistence type="predicted"/>
<evidence type="ECO:0000256" key="7">
    <source>
        <dbReference type="ARBA" id="ARBA00023136"/>
    </source>
</evidence>
<dbReference type="STRING" id="882086.SacxiDRAFT_3967"/>
<evidence type="ECO:0000256" key="6">
    <source>
        <dbReference type="ARBA" id="ARBA00023065"/>
    </source>
</evidence>
<evidence type="ECO:0000256" key="5">
    <source>
        <dbReference type="ARBA" id="ARBA00022989"/>
    </source>
</evidence>
<feature type="transmembrane region" description="Helical" evidence="8">
    <location>
        <begin position="52"/>
        <end position="71"/>
    </location>
</feature>
<keyword evidence="5 8" id="KW-1133">Transmembrane helix</keyword>
<feature type="transmembrane region" description="Helical" evidence="8">
    <location>
        <begin position="20"/>
        <end position="40"/>
    </location>
</feature>
<evidence type="ECO:0000256" key="4">
    <source>
        <dbReference type="ARBA" id="ARBA00022692"/>
    </source>
</evidence>
<dbReference type="Pfam" id="PF02386">
    <property type="entry name" value="TrkH"/>
    <property type="match status" value="1"/>
</dbReference>
<sequence length="455" mass="47761">MILRVSRAPSRPLSGLRHPARAVVIAFASAVVVGTSLLLLPVARESRELTGLVEALFTATSAVSVTGLIVVDTPGHWSTFGELVILGLIQVGGLGVMTLASLLGLVITRRLGLRMRLTAQTETKALGLGDVRRVVIGVALVSLTFETIIAAVLTARFVSGYGYEFGTAVYHGVFHAVSAFNNAGFALYADNLMPFATDVWICAPIAVAVIAGGLGFPVWIEVWRRARGSLHRWSLHVKLTVLTTAVLLVVGGVAITTAEWNNPGTLGQFGVGGRLIAGLFHAVMPRTAGFNSLDVGQFESGTLLVNDILMFVGGGSAGTAGGIKVSTFALLAFVIVAEVRAQPTVHLMGRKVPSEAQRQALTVVLLSAGAVMVATLTLLALTPFELDEVLFEAVSAFATVGLSTGITADLPPAGQLVLTVLMFAGRIGPITLASALALRERTRRYELPEERPIIG</sequence>
<dbReference type="AlphaFoldDB" id="I0V7Q5"/>
<dbReference type="EMBL" id="JH636049">
    <property type="protein sequence ID" value="EID56158.1"/>
    <property type="molecule type" value="Genomic_DNA"/>
</dbReference>
<keyword evidence="4 8" id="KW-0812">Transmembrane</keyword>
<feature type="transmembrane region" description="Helical" evidence="8">
    <location>
        <begin position="235"/>
        <end position="255"/>
    </location>
</feature>
<evidence type="ECO:0000313" key="10">
    <source>
        <dbReference type="Proteomes" id="UP000004691"/>
    </source>
</evidence>
<dbReference type="Proteomes" id="UP000004691">
    <property type="component" value="Unassembled WGS sequence"/>
</dbReference>
<dbReference type="GO" id="GO:0005886">
    <property type="term" value="C:plasma membrane"/>
    <property type="evidence" value="ECO:0007669"/>
    <property type="project" value="UniProtKB-SubCell"/>
</dbReference>